<keyword evidence="5" id="KW-1185">Reference proteome</keyword>
<keyword evidence="1" id="KW-0175">Coiled coil</keyword>
<evidence type="ECO:0000256" key="3">
    <source>
        <dbReference type="SAM" id="SignalP"/>
    </source>
</evidence>
<evidence type="ECO:0000256" key="2">
    <source>
        <dbReference type="SAM" id="MobiDB-lite"/>
    </source>
</evidence>
<gene>
    <name evidence="4" type="ORF">V0R50_22710</name>
</gene>
<feature type="coiled-coil region" evidence="1">
    <location>
        <begin position="18"/>
        <end position="45"/>
    </location>
</feature>
<feature type="chain" id="PRO_5046394573" evidence="3">
    <location>
        <begin position="26"/>
        <end position="580"/>
    </location>
</feature>
<accession>A0ABU7HWV9</accession>
<feature type="compositionally biased region" description="Pro residues" evidence="2">
    <location>
        <begin position="309"/>
        <end position="319"/>
    </location>
</feature>
<dbReference type="InterPro" id="IPR019719">
    <property type="entry name" value="DUF2599"/>
</dbReference>
<organism evidence="4 5">
    <name type="scientific">Pseudomonas ulcerans</name>
    <dbReference type="NCBI Taxonomy" id="3115852"/>
    <lineage>
        <taxon>Bacteria</taxon>
        <taxon>Pseudomonadati</taxon>
        <taxon>Pseudomonadota</taxon>
        <taxon>Gammaproteobacteria</taxon>
        <taxon>Pseudomonadales</taxon>
        <taxon>Pseudomonadaceae</taxon>
        <taxon>Pseudomonas</taxon>
    </lineage>
</organism>
<feature type="signal peptide" evidence="3">
    <location>
        <begin position="1"/>
        <end position="25"/>
    </location>
</feature>
<dbReference type="Pfam" id="PF10783">
    <property type="entry name" value="DUF2599"/>
    <property type="match status" value="2"/>
</dbReference>
<protein>
    <submittedName>
        <fullName evidence="4">DUF2599 domain-containing protein</fullName>
    </submittedName>
</protein>
<evidence type="ECO:0000313" key="4">
    <source>
        <dbReference type="EMBL" id="MEE1936047.1"/>
    </source>
</evidence>
<dbReference type="Proteomes" id="UP001335100">
    <property type="component" value="Unassembled WGS sequence"/>
</dbReference>
<proteinExistence type="predicted"/>
<feature type="region of interest" description="Disordered" evidence="2">
    <location>
        <begin position="308"/>
        <end position="333"/>
    </location>
</feature>
<dbReference type="EMBL" id="JAZDQJ010000032">
    <property type="protein sequence ID" value="MEE1936047.1"/>
    <property type="molecule type" value="Genomic_DNA"/>
</dbReference>
<comment type="caution">
    <text evidence="4">The sequence shown here is derived from an EMBL/GenBank/DDBJ whole genome shotgun (WGS) entry which is preliminary data.</text>
</comment>
<keyword evidence="3" id="KW-0732">Signal</keyword>
<name>A0ABU7HWV9_9PSED</name>
<evidence type="ECO:0000256" key="1">
    <source>
        <dbReference type="SAM" id="Coils"/>
    </source>
</evidence>
<evidence type="ECO:0000313" key="5">
    <source>
        <dbReference type="Proteomes" id="UP001335100"/>
    </source>
</evidence>
<sequence length="580" mass="63933">MKRRTDGLALAMALPLLAQTALALAESCEDAVKRLEERYTKTEDYCVGQNGERQSAAFCTGLIVRGVKRPEESGGKAGDYYVFETSPNAQAVGASAATYARDDIRFRDIVVMGGDNWTTFASGIVVSSAWDTPNPANKVYVDCSFPADAWAYDRSDKGCGDNSKTPEHEGRCVDVGINGQNWSDKYFLPNLNQSEYIGGTSCAFDSRTENNIDSSNAFKDFLDARRAMEAVPNQTTAFNTYPEVRFSNPQSGITPVDVFYYTSADGREAALKNQAEYKQKTGLDVAVVQFDFPDTPDERLTFSCDAKPDPAPAPVPAPGTSPDQLAAGGWGTGGDPKQCSSYIKEVVWINRYDYYLGRHVDSVSVVPTDCGREIGPDQTDAAFAELKQKAMALPDGVRKWNNRDQTLRRQFVCHITLQSGGLPVRYKHEYNLEPIRSNVSHEQSLADGCNSPITDDGMIGGWGPEGSPQCSQYVQSVQWVARTFAEYPGEKIQSLKIVPTECGRKIGPDQTDKLMAEIKRKALAADPNGAKYWGNKDPSMRNQTICLMKHFRNNTDWNIESKRPNETPLAQVEAAQCNHK</sequence>
<dbReference type="RefSeq" id="WP_330076741.1">
    <property type="nucleotide sequence ID" value="NZ_JAZDQJ010000032.1"/>
</dbReference>
<reference evidence="4 5" key="1">
    <citation type="submission" date="2024-01" db="EMBL/GenBank/DDBJ databases">
        <title>Unpublished Manusciprt.</title>
        <authorList>
            <person name="Duman M."/>
            <person name="Valdes E.G."/>
            <person name="Ajmi N."/>
            <person name="Altun S."/>
            <person name="Saticioglu I.B."/>
        </authorList>
    </citation>
    <scope>NUCLEOTIDE SEQUENCE [LARGE SCALE GENOMIC DNA]</scope>
    <source>
        <strain evidence="4 5">148P</strain>
    </source>
</reference>